<gene>
    <name evidence="1" type="ORF">PDESU_03320</name>
</gene>
<name>A0A6C2U5D7_PONDE</name>
<reference evidence="1 2" key="1">
    <citation type="submission" date="2019-04" db="EMBL/GenBank/DDBJ databases">
        <authorList>
            <person name="Van Vliet M D."/>
        </authorList>
    </citation>
    <scope>NUCLEOTIDE SEQUENCE [LARGE SCALE GENOMIC DNA]</scope>
    <source>
        <strain evidence="1 2">F1</strain>
    </source>
</reference>
<proteinExistence type="predicted"/>
<keyword evidence="2" id="KW-1185">Reference proteome</keyword>
<dbReference type="Proteomes" id="UP000366872">
    <property type="component" value="Unassembled WGS sequence"/>
</dbReference>
<protein>
    <submittedName>
        <fullName evidence="1">Uncharacterized protein</fullName>
    </submittedName>
</protein>
<accession>A0A6C2U5D7</accession>
<evidence type="ECO:0000313" key="2">
    <source>
        <dbReference type="Proteomes" id="UP000366872"/>
    </source>
</evidence>
<dbReference type="RefSeq" id="WP_168442331.1">
    <property type="nucleotide sequence ID" value="NZ_CAAHFG010000002.1"/>
</dbReference>
<sequence>MNIDVTKRYDAQFPIGIVSRHGTEKFTLKAAEELRLKLGEAIKWAHSMDEIRKSNND</sequence>
<organism evidence="1 2">
    <name type="scientific">Pontiella desulfatans</name>
    <dbReference type="NCBI Taxonomy" id="2750659"/>
    <lineage>
        <taxon>Bacteria</taxon>
        <taxon>Pseudomonadati</taxon>
        <taxon>Kiritimatiellota</taxon>
        <taxon>Kiritimatiellia</taxon>
        <taxon>Kiritimatiellales</taxon>
        <taxon>Pontiellaceae</taxon>
        <taxon>Pontiella</taxon>
    </lineage>
</organism>
<dbReference type="AlphaFoldDB" id="A0A6C2U5D7"/>
<evidence type="ECO:0000313" key="1">
    <source>
        <dbReference type="EMBL" id="VGO14751.1"/>
    </source>
</evidence>
<dbReference type="EMBL" id="CAAHFG010000002">
    <property type="protein sequence ID" value="VGO14751.1"/>
    <property type="molecule type" value="Genomic_DNA"/>
</dbReference>